<feature type="signal peptide" evidence="3">
    <location>
        <begin position="1"/>
        <end position="24"/>
    </location>
</feature>
<evidence type="ECO:0000313" key="6">
    <source>
        <dbReference type="Proteomes" id="UP000184520"/>
    </source>
</evidence>
<protein>
    <recommendedName>
        <fullName evidence="3">Carboxylic ester hydrolase</fullName>
        <ecNumber evidence="3">3.1.1.-</ecNumber>
    </recommendedName>
</protein>
<dbReference type="PROSITE" id="PS00941">
    <property type="entry name" value="CARBOXYLESTERASE_B_2"/>
    <property type="match status" value="1"/>
</dbReference>
<feature type="domain" description="Carboxylesterase type B" evidence="4">
    <location>
        <begin position="400"/>
        <end position="510"/>
    </location>
</feature>
<dbReference type="InterPro" id="IPR019826">
    <property type="entry name" value="Carboxylesterase_B_AS"/>
</dbReference>
<dbReference type="InterPro" id="IPR019819">
    <property type="entry name" value="Carboxylesterase_B_CS"/>
</dbReference>
<evidence type="ECO:0000256" key="3">
    <source>
        <dbReference type="RuleBase" id="RU361235"/>
    </source>
</evidence>
<gene>
    <name evidence="5" type="ORF">SAMN05216361_3195</name>
</gene>
<dbReference type="Proteomes" id="UP000184520">
    <property type="component" value="Unassembled WGS sequence"/>
</dbReference>
<dbReference type="RefSeq" id="WP_073324168.1">
    <property type="nucleotide sequence ID" value="NZ_FQWD01000005.1"/>
</dbReference>
<dbReference type="PROSITE" id="PS51257">
    <property type="entry name" value="PROKAR_LIPOPROTEIN"/>
    <property type="match status" value="1"/>
</dbReference>
<dbReference type="PROSITE" id="PS00122">
    <property type="entry name" value="CARBOXYLESTERASE_B_1"/>
    <property type="match status" value="1"/>
</dbReference>
<dbReference type="OrthoDB" id="9775851at2"/>
<evidence type="ECO:0000313" key="5">
    <source>
        <dbReference type="EMBL" id="SHG87764.1"/>
    </source>
</evidence>
<keyword evidence="3" id="KW-0732">Signal</keyword>
<dbReference type="EC" id="3.1.1.-" evidence="3"/>
<dbReference type="InterPro" id="IPR002018">
    <property type="entry name" value="CarbesteraseB"/>
</dbReference>
<keyword evidence="6" id="KW-1185">Reference proteome</keyword>
<sequence length="532" mass="56017">MKLKVSGRKLVLGCVMALSLTGCGESTDPTQVAVTGGVVQGVKNNNVIAFKGIPFAAPPVGDLRWRAPQAVQPWEGVLEANDYGNDCMQLPFPSDAAPLGKTPAEDCLYVNVWKPADANENTPVLVWFYGGGYVNGGASPAVYNGEHFAESGVIFVSFNYRLGRFGFFAHPALTEEAKANNEPTANFAVMDQVTALHWVKNNIAAFGGDPSQVTIIGESAGGDSVLTMMQTAPANGLFQRAVIMSGGGRSLTQRRVLSKAESGEQSAEAIGENFAEAKGISASGAEALAALRELSGESVVDGYNLATMFAPPAGGKTTYVGGPVQDGELITGSIQSALENDTVADVDVMVGATSMDIGFNAFPDKASLFASYGEFAEAAEAAYDPTGDAPLQLVGYMAGQDRMMQEPARFVATQMTQSGQQAYYYRFGYVADSLSNEPGAAHASDIPFFFKTVDAKYGAALTPKDAETSAMIHQYVANFAKTGNPNGEGLATWEAFDPAVSNMMDFNRAGEGSHAVDPWKARLDVVAKAASR</sequence>
<dbReference type="AlphaFoldDB" id="A0A1M5NDW4"/>
<proteinExistence type="inferred from homology"/>
<dbReference type="Gene3D" id="3.40.50.1820">
    <property type="entry name" value="alpha/beta hydrolase"/>
    <property type="match status" value="1"/>
</dbReference>
<accession>A0A1M5NDW4</accession>
<feature type="chain" id="PRO_5009735426" description="Carboxylic ester hydrolase" evidence="3">
    <location>
        <begin position="25"/>
        <end position="532"/>
    </location>
</feature>
<comment type="similarity">
    <text evidence="1 3">Belongs to the type-B carboxylesterase/lipase family.</text>
</comment>
<dbReference type="PANTHER" id="PTHR11559">
    <property type="entry name" value="CARBOXYLESTERASE"/>
    <property type="match status" value="1"/>
</dbReference>
<dbReference type="EMBL" id="FQWD01000005">
    <property type="protein sequence ID" value="SHG87764.1"/>
    <property type="molecule type" value="Genomic_DNA"/>
</dbReference>
<name>A0A1M5NDW4_9ALTE</name>
<dbReference type="SUPFAM" id="SSF53474">
    <property type="entry name" value="alpha/beta-Hydrolases"/>
    <property type="match status" value="1"/>
</dbReference>
<dbReference type="GO" id="GO:0016787">
    <property type="term" value="F:hydrolase activity"/>
    <property type="evidence" value="ECO:0007669"/>
    <property type="project" value="UniProtKB-KW"/>
</dbReference>
<keyword evidence="2 3" id="KW-0378">Hydrolase</keyword>
<evidence type="ECO:0000256" key="2">
    <source>
        <dbReference type="ARBA" id="ARBA00022801"/>
    </source>
</evidence>
<organism evidence="5 6">
    <name type="scientific">Marisediminitalea aggregata</name>
    <dbReference type="NCBI Taxonomy" id="634436"/>
    <lineage>
        <taxon>Bacteria</taxon>
        <taxon>Pseudomonadati</taxon>
        <taxon>Pseudomonadota</taxon>
        <taxon>Gammaproteobacteria</taxon>
        <taxon>Alteromonadales</taxon>
        <taxon>Alteromonadaceae</taxon>
        <taxon>Marisediminitalea</taxon>
    </lineage>
</organism>
<dbReference type="Pfam" id="PF00135">
    <property type="entry name" value="COesterase"/>
    <property type="match status" value="2"/>
</dbReference>
<evidence type="ECO:0000259" key="4">
    <source>
        <dbReference type="Pfam" id="PF00135"/>
    </source>
</evidence>
<reference evidence="6" key="1">
    <citation type="submission" date="2016-11" db="EMBL/GenBank/DDBJ databases">
        <authorList>
            <person name="Varghese N."/>
            <person name="Submissions S."/>
        </authorList>
    </citation>
    <scope>NUCLEOTIDE SEQUENCE [LARGE SCALE GENOMIC DNA]</scope>
    <source>
        <strain evidence="6">CGMCC 1.8995</strain>
    </source>
</reference>
<dbReference type="STRING" id="634436.SAMN05216361_3195"/>
<dbReference type="InterPro" id="IPR029058">
    <property type="entry name" value="AB_hydrolase_fold"/>
</dbReference>
<feature type="domain" description="Carboxylesterase type B" evidence="4">
    <location>
        <begin position="29"/>
        <end position="362"/>
    </location>
</feature>
<evidence type="ECO:0000256" key="1">
    <source>
        <dbReference type="ARBA" id="ARBA00005964"/>
    </source>
</evidence>
<dbReference type="InterPro" id="IPR050309">
    <property type="entry name" value="Type-B_Carboxylest/Lipase"/>
</dbReference>